<feature type="coiled-coil region" evidence="1">
    <location>
        <begin position="542"/>
        <end position="595"/>
    </location>
</feature>
<dbReference type="Proteomes" id="UP000775213">
    <property type="component" value="Unassembled WGS sequence"/>
</dbReference>
<dbReference type="SMART" id="SM00166">
    <property type="entry name" value="UBX"/>
    <property type="match status" value="1"/>
</dbReference>
<feature type="domain" description="UBX" evidence="3">
    <location>
        <begin position="612"/>
        <end position="690"/>
    </location>
</feature>
<dbReference type="CDD" id="cd01767">
    <property type="entry name" value="UBX"/>
    <property type="match status" value="1"/>
</dbReference>
<dbReference type="SMART" id="SM00726">
    <property type="entry name" value="UIM"/>
    <property type="match status" value="2"/>
</dbReference>
<feature type="region of interest" description="Disordered" evidence="2">
    <location>
        <begin position="389"/>
        <end position="462"/>
    </location>
</feature>
<name>A0AAV7H651_DENCH</name>
<protein>
    <recommendedName>
        <fullName evidence="3">UBX domain-containing protein</fullName>
    </recommendedName>
</protein>
<proteinExistence type="predicted"/>
<gene>
    <name evidence="4" type="ORF">IEQ34_007861</name>
</gene>
<evidence type="ECO:0000259" key="3">
    <source>
        <dbReference type="PROSITE" id="PS50033"/>
    </source>
</evidence>
<evidence type="ECO:0000256" key="2">
    <source>
        <dbReference type="SAM" id="MobiDB-lite"/>
    </source>
</evidence>
<dbReference type="PROSITE" id="PS50330">
    <property type="entry name" value="UIM"/>
    <property type="match status" value="1"/>
</dbReference>
<dbReference type="SUPFAM" id="SSF54236">
    <property type="entry name" value="Ubiquitin-like"/>
    <property type="match status" value="1"/>
</dbReference>
<dbReference type="InterPro" id="IPR050730">
    <property type="entry name" value="UBX_domain-protein"/>
</dbReference>
<dbReference type="AlphaFoldDB" id="A0AAV7H651"/>
<dbReference type="GO" id="GO:0043130">
    <property type="term" value="F:ubiquitin binding"/>
    <property type="evidence" value="ECO:0007669"/>
    <property type="project" value="TreeGrafter"/>
</dbReference>
<evidence type="ECO:0000313" key="5">
    <source>
        <dbReference type="Proteomes" id="UP000775213"/>
    </source>
</evidence>
<dbReference type="InterPro" id="IPR029071">
    <property type="entry name" value="Ubiquitin-like_domsf"/>
</dbReference>
<dbReference type="InterPro" id="IPR009060">
    <property type="entry name" value="UBA-like_sf"/>
</dbReference>
<dbReference type="Pfam" id="PF00789">
    <property type="entry name" value="UBX"/>
    <property type="match status" value="1"/>
</dbReference>
<dbReference type="EMBL" id="JAGFBR010000008">
    <property type="protein sequence ID" value="KAH0463279.1"/>
    <property type="molecule type" value="Genomic_DNA"/>
</dbReference>
<dbReference type="CDD" id="cd14351">
    <property type="entry name" value="UBA_Ubx1_like"/>
    <property type="match status" value="1"/>
</dbReference>
<evidence type="ECO:0000256" key="1">
    <source>
        <dbReference type="SAM" id="Coils"/>
    </source>
</evidence>
<dbReference type="PANTHER" id="PTHR23322:SF93">
    <property type="entry name" value="UBX DOMAIN-CONTAINING PROTEIN 8"/>
    <property type="match status" value="1"/>
</dbReference>
<accession>A0AAV7H651</accession>
<feature type="compositionally biased region" description="Acidic residues" evidence="2">
    <location>
        <begin position="410"/>
        <end position="426"/>
    </location>
</feature>
<dbReference type="InterPro" id="IPR003903">
    <property type="entry name" value="UIM_dom"/>
</dbReference>
<dbReference type="Pfam" id="PF14555">
    <property type="entry name" value="UBA_4"/>
    <property type="match status" value="1"/>
</dbReference>
<keyword evidence="1" id="KW-0175">Coiled coil</keyword>
<dbReference type="Gene3D" id="1.10.8.10">
    <property type="entry name" value="DNA helicase RuvA subunit, C-terminal domain"/>
    <property type="match status" value="1"/>
</dbReference>
<dbReference type="InterPro" id="IPR001012">
    <property type="entry name" value="UBX_dom"/>
</dbReference>
<sequence length="694" mass="77453">MIVGLLTIEERYKLEDLRSLAKKLWGDEGTPDQDPMILSSREIRNFTLLAFRFSLEPRLLLSLLHHPFSLSSREENQGKALGRLGARKMERPPQDAIDMFMSITGTSEAVAVQKLEEFGGDLNAAVNSHFSQGDNMNSSTMAIPAPRSDLMDIDDPFSIATAAPALPPFPAIRRLNPFSILESHFGRSLFDGGTPDFANEAPRISHPRDVREIPIEFKDEISHSGSSGSGPKIEDVTGSVSANETVVHGTVIIDDEDEDLSILPADHGANHSVGVSARRQPTTNATPLADVTDYTDDIEEEMIQAAIEASKREAEEYGKQQYDVSDSVPIPKLNQESFVLDDSDLAHAVSLSLKTAERESVLRAHGLAIGEQSSNASDSRPENFRRLRVANGRQRIERSKSQTSNQSNMEEGDPSFEDEVDDADEEPLVRHRSIPATSGNAPRQIILSPPSSPQRQEVARHAQNNGDAFQSDEWGGISSEEHDEAVMLEAALFGGIPEGTSYHFEYPRHQVMPSNYDNAPNAPSPRLAEQRMLREQQDDEYLASLQADREKELKAMQETEKRRLEEAAAVEAAVKREKHQEEEAYRKQLEEEEFERKLAAKQASLPQEPSVDNENSVTLLIRMPDGSRCGRRFLKSDKLQLLFDYLDVGRLVKPDSYRLVRPYPRRSFTDEESQLSLSELGLTSKQEALFLELI</sequence>
<dbReference type="Gene3D" id="3.10.20.90">
    <property type="entry name" value="Phosphatidylinositol 3-kinase Catalytic Subunit, Chain A, domain 1"/>
    <property type="match status" value="1"/>
</dbReference>
<dbReference type="SUPFAM" id="SSF46934">
    <property type="entry name" value="UBA-like"/>
    <property type="match status" value="1"/>
</dbReference>
<dbReference type="PROSITE" id="PS50033">
    <property type="entry name" value="UBX"/>
    <property type="match status" value="1"/>
</dbReference>
<keyword evidence="5" id="KW-1185">Reference proteome</keyword>
<comment type="caution">
    <text evidence="4">The sequence shown here is derived from an EMBL/GenBank/DDBJ whole genome shotgun (WGS) entry which is preliminary data.</text>
</comment>
<evidence type="ECO:0000313" key="4">
    <source>
        <dbReference type="EMBL" id="KAH0463279.1"/>
    </source>
</evidence>
<dbReference type="PANTHER" id="PTHR23322">
    <property type="entry name" value="FAS-ASSOCIATED PROTEIN"/>
    <property type="match status" value="1"/>
</dbReference>
<organism evidence="4 5">
    <name type="scientific">Dendrobium chrysotoxum</name>
    <name type="common">Orchid</name>
    <dbReference type="NCBI Taxonomy" id="161865"/>
    <lineage>
        <taxon>Eukaryota</taxon>
        <taxon>Viridiplantae</taxon>
        <taxon>Streptophyta</taxon>
        <taxon>Embryophyta</taxon>
        <taxon>Tracheophyta</taxon>
        <taxon>Spermatophyta</taxon>
        <taxon>Magnoliopsida</taxon>
        <taxon>Liliopsida</taxon>
        <taxon>Asparagales</taxon>
        <taxon>Orchidaceae</taxon>
        <taxon>Epidendroideae</taxon>
        <taxon>Malaxideae</taxon>
        <taxon>Dendrobiinae</taxon>
        <taxon>Dendrobium</taxon>
    </lineage>
</organism>
<reference evidence="4 5" key="1">
    <citation type="journal article" date="2021" name="Hortic Res">
        <title>Chromosome-scale assembly of the Dendrobium chrysotoxum genome enhances the understanding of orchid evolution.</title>
        <authorList>
            <person name="Zhang Y."/>
            <person name="Zhang G.Q."/>
            <person name="Zhang D."/>
            <person name="Liu X.D."/>
            <person name="Xu X.Y."/>
            <person name="Sun W.H."/>
            <person name="Yu X."/>
            <person name="Zhu X."/>
            <person name="Wang Z.W."/>
            <person name="Zhao X."/>
            <person name="Zhong W.Y."/>
            <person name="Chen H."/>
            <person name="Yin W.L."/>
            <person name="Huang T."/>
            <person name="Niu S.C."/>
            <person name="Liu Z.J."/>
        </authorList>
    </citation>
    <scope>NUCLEOTIDE SEQUENCE [LARGE SCALE GENOMIC DNA]</scope>
    <source>
        <strain evidence="4">Lindl</strain>
    </source>
</reference>